<keyword evidence="4" id="KW-0408">Iron</keyword>
<accession>A0A2S4LV95</accession>
<sequence>MSSHRHDAGRRACLKTVSALGIASFAPALMPRGAKAAAPARVVSLSWAGAQALISLGVAPVAVADRVDYPLAGTQPPLPADTSEVGAHDEPNLERVQQLLPELIVIDANQQALDARLQRIAPTFTLDIYNPQRGQPYTLAAQETLRLGARIGRGDAARRYLQHADDELATCAKTIAAREMRLPVLVVDLYDDGRHLYLYGGNSLIQDVMDRLGVRNAWQGSTGSGYLLQGIEALAAFGDAQMFYISHGVRDQIALHNLSRSVLWQHLPFVKANRFRPLPGFFAYGATASAVQFARELTAGLVAMQSQTGSTDG</sequence>
<dbReference type="PROSITE" id="PS50983">
    <property type="entry name" value="FE_B12_PBP"/>
    <property type="match status" value="1"/>
</dbReference>
<dbReference type="EMBL" id="PQGA01000025">
    <property type="protein sequence ID" value="POR46315.1"/>
    <property type="molecule type" value="Genomic_DNA"/>
</dbReference>
<gene>
    <name evidence="7" type="ORF">B0G62_12533</name>
</gene>
<dbReference type="PANTHER" id="PTHR30532:SF1">
    <property type="entry name" value="IRON(3+)-HYDROXAMATE-BINDING PROTEIN FHUD"/>
    <property type="match status" value="1"/>
</dbReference>
<keyword evidence="3" id="KW-0813">Transport</keyword>
<evidence type="ECO:0000313" key="8">
    <source>
        <dbReference type="Proteomes" id="UP000237381"/>
    </source>
</evidence>
<dbReference type="SUPFAM" id="SSF53807">
    <property type="entry name" value="Helical backbone' metal receptor"/>
    <property type="match status" value="1"/>
</dbReference>
<comment type="subcellular location">
    <subcellularLocation>
        <location evidence="1">Cell envelope</location>
    </subcellularLocation>
</comment>
<dbReference type="PRINTS" id="PR01715">
    <property type="entry name" value="FERRIBNDNGPP"/>
</dbReference>
<dbReference type="PROSITE" id="PS51318">
    <property type="entry name" value="TAT"/>
    <property type="match status" value="1"/>
</dbReference>
<evidence type="ECO:0000256" key="5">
    <source>
        <dbReference type="ARBA" id="ARBA00022729"/>
    </source>
</evidence>
<reference evidence="7 8" key="1">
    <citation type="submission" date="2018-01" db="EMBL/GenBank/DDBJ databases">
        <title>Genomic Encyclopedia of Type Strains, Phase III (KMG-III): the genomes of soil and plant-associated and newly described type strains.</title>
        <authorList>
            <person name="Whitman W."/>
        </authorList>
    </citation>
    <scope>NUCLEOTIDE SEQUENCE [LARGE SCALE GENOMIC DNA]</scope>
    <source>
        <strain evidence="7 8">JCM 18070</strain>
    </source>
</reference>
<dbReference type="RefSeq" id="WP_103707363.1">
    <property type="nucleotide sequence ID" value="NZ_PQGA01000025.1"/>
</dbReference>
<feature type="domain" description="Fe/B12 periplasmic-binding" evidence="6">
    <location>
        <begin position="41"/>
        <end position="305"/>
    </location>
</feature>
<proteinExistence type="inferred from homology"/>
<evidence type="ECO:0000256" key="2">
    <source>
        <dbReference type="ARBA" id="ARBA00008814"/>
    </source>
</evidence>
<protein>
    <submittedName>
        <fullName evidence="7">Iron complex transport system substrate-binding protein</fullName>
    </submittedName>
</protein>
<evidence type="ECO:0000313" key="7">
    <source>
        <dbReference type="EMBL" id="POR46315.1"/>
    </source>
</evidence>
<dbReference type="Proteomes" id="UP000237381">
    <property type="component" value="Unassembled WGS sequence"/>
</dbReference>
<evidence type="ECO:0000256" key="3">
    <source>
        <dbReference type="ARBA" id="ARBA00022448"/>
    </source>
</evidence>
<keyword evidence="5" id="KW-0732">Signal</keyword>
<dbReference type="InterPro" id="IPR002491">
    <property type="entry name" value="ABC_transptr_periplasmic_BD"/>
</dbReference>
<evidence type="ECO:0000256" key="4">
    <source>
        <dbReference type="ARBA" id="ARBA00022496"/>
    </source>
</evidence>
<organism evidence="7 8">
    <name type="scientific">Paraburkholderia eburnea</name>
    <dbReference type="NCBI Taxonomy" id="1189126"/>
    <lineage>
        <taxon>Bacteria</taxon>
        <taxon>Pseudomonadati</taxon>
        <taxon>Pseudomonadota</taxon>
        <taxon>Betaproteobacteria</taxon>
        <taxon>Burkholderiales</taxon>
        <taxon>Burkholderiaceae</taxon>
        <taxon>Paraburkholderia</taxon>
    </lineage>
</organism>
<keyword evidence="4" id="KW-0410">Iron transport</keyword>
<comment type="similarity">
    <text evidence="2">Belongs to the bacterial solute-binding protein 8 family.</text>
</comment>
<dbReference type="AlphaFoldDB" id="A0A2S4LV95"/>
<dbReference type="PANTHER" id="PTHR30532">
    <property type="entry name" value="IRON III DICITRATE-BINDING PERIPLASMIC PROTEIN"/>
    <property type="match status" value="1"/>
</dbReference>
<keyword evidence="8" id="KW-1185">Reference proteome</keyword>
<name>A0A2S4LV95_9BURK</name>
<dbReference type="GO" id="GO:1901678">
    <property type="term" value="P:iron coordination entity transport"/>
    <property type="evidence" value="ECO:0007669"/>
    <property type="project" value="UniProtKB-ARBA"/>
</dbReference>
<dbReference type="InterPro" id="IPR006311">
    <property type="entry name" value="TAT_signal"/>
</dbReference>
<evidence type="ECO:0000256" key="1">
    <source>
        <dbReference type="ARBA" id="ARBA00004196"/>
    </source>
</evidence>
<dbReference type="Pfam" id="PF01497">
    <property type="entry name" value="Peripla_BP_2"/>
    <property type="match status" value="1"/>
</dbReference>
<dbReference type="InterPro" id="IPR051313">
    <property type="entry name" value="Bact_iron-sidero_bind"/>
</dbReference>
<dbReference type="OrthoDB" id="8891185at2"/>
<evidence type="ECO:0000259" key="6">
    <source>
        <dbReference type="PROSITE" id="PS50983"/>
    </source>
</evidence>
<dbReference type="Gene3D" id="3.40.50.1980">
    <property type="entry name" value="Nitrogenase molybdenum iron protein domain"/>
    <property type="match status" value="2"/>
</dbReference>
<keyword evidence="4" id="KW-0406">Ion transport</keyword>
<dbReference type="GO" id="GO:0030288">
    <property type="term" value="C:outer membrane-bounded periplasmic space"/>
    <property type="evidence" value="ECO:0007669"/>
    <property type="project" value="TreeGrafter"/>
</dbReference>
<comment type="caution">
    <text evidence="7">The sequence shown here is derived from an EMBL/GenBank/DDBJ whole genome shotgun (WGS) entry which is preliminary data.</text>
</comment>